<evidence type="ECO:0000313" key="2">
    <source>
        <dbReference type="EMBL" id="ROI36434.1"/>
    </source>
</evidence>
<proteinExistence type="predicted"/>
<dbReference type="EMBL" id="RJVU01072388">
    <property type="protein sequence ID" value="ROI36434.1"/>
    <property type="molecule type" value="Genomic_DNA"/>
</dbReference>
<protein>
    <submittedName>
        <fullName evidence="2">Uncharacterized protein</fullName>
    </submittedName>
</protein>
<accession>A0A3N0XKA3</accession>
<feature type="region of interest" description="Disordered" evidence="1">
    <location>
        <begin position="1"/>
        <end position="93"/>
    </location>
</feature>
<dbReference type="AlphaFoldDB" id="A0A3N0XKA3"/>
<keyword evidence="3" id="KW-1185">Reference proteome</keyword>
<dbReference type="Proteomes" id="UP000281406">
    <property type="component" value="Unassembled WGS sequence"/>
</dbReference>
<name>A0A3N0XKA3_ANAGA</name>
<organism evidence="2 3">
    <name type="scientific">Anabarilius grahami</name>
    <name type="common">Kanglang fish</name>
    <name type="synonym">Barilius grahami</name>
    <dbReference type="NCBI Taxonomy" id="495550"/>
    <lineage>
        <taxon>Eukaryota</taxon>
        <taxon>Metazoa</taxon>
        <taxon>Chordata</taxon>
        <taxon>Craniata</taxon>
        <taxon>Vertebrata</taxon>
        <taxon>Euteleostomi</taxon>
        <taxon>Actinopterygii</taxon>
        <taxon>Neopterygii</taxon>
        <taxon>Teleostei</taxon>
        <taxon>Ostariophysi</taxon>
        <taxon>Cypriniformes</taxon>
        <taxon>Xenocyprididae</taxon>
        <taxon>Xenocypridinae</taxon>
        <taxon>Xenocypridinae incertae sedis</taxon>
        <taxon>Anabarilius</taxon>
    </lineage>
</organism>
<comment type="caution">
    <text evidence="2">The sequence shown here is derived from an EMBL/GenBank/DDBJ whole genome shotgun (WGS) entry which is preliminary data.</text>
</comment>
<reference evidence="2 3" key="1">
    <citation type="submission" date="2018-10" db="EMBL/GenBank/DDBJ databases">
        <title>Genome assembly for a Yunnan-Guizhou Plateau 3E fish, Anabarilius grahami (Regan), and its evolutionary and genetic applications.</title>
        <authorList>
            <person name="Jiang W."/>
        </authorList>
    </citation>
    <scope>NUCLEOTIDE SEQUENCE [LARGE SCALE GENOMIC DNA]</scope>
    <source>
        <strain evidence="2">AG-KIZ</strain>
        <tissue evidence="2">Muscle</tissue>
    </source>
</reference>
<evidence type="ECO:0000256" key="1">
    <source>
        <dbReference type="SAM" id="MobiDB-lite"/>
    </source>
</evidence>
<dbReference type="OrthoDB" id="4327074at2759"/>
<gene>
    <name evidence="2" type="ORF">DPX16_11375</name>
</gene>
<sequence length="156" mass="17137">MVSDRPNPELQPATADDPDGPPSADDPPADEPPAADNSLDDANPTTVHGPHGCASPADLDVPRVPSPPGYVSPREILPFPKCPPRRQTKQKRVKTAILTDTPEKQAIEKAYKERQYLAALRRVMSLSQLIVCMTKRALRMREVIQKTQIGPWVTLS</sequence>
<feature type="compositionally biased region" description="Basic residues" evidence="1">
    <location>
        <begin position="83"/>
        <end position="93"/>
    </location>
</feature>
<evidence type="ECO:0000313" key="3">
    <source>
        <dbReference type="Proteomes" id="UP000281406"/>
    </source>
</evidence>